<dbReference type="InterPro" id="IPR032799">
    <property type="entry name" value="TAXi_C"/>
</dbReference>
<evidence type="ECO:0000256" key="1">
    <source>
        <dbReference type="ARBA" id="ARBA00007447"/>
    </source>
</evidence>
<accession>A0A453T7X1</accession>
<reference evidence="6" key="3">
    <citation type="journal article" date="2017" name="Nature">
        <title>Genome sequence of the progenitor of the wheat D genome Aegilops tauschii.</title>
        <authorList>
            <person name="Luo M.C."/>
            <person name="Gu Y.Q."/>
            <person name="Puiu D."/>
            <person name="Wang H."/>
            <person name="Twardziok S.O."/>
            <person name="Deal K.R."/>
            <person name="Huo N."/>
            <person name="Zhu T."/>
            <person name="Wang L."/>
            <person name="Wang Y."/>
            <person name="McGuire P.E."/>
            <person name="Liu S."/>
            <person name="Long H."/>
            <person name="Ramasamy R.K."/>
            <person name="Rodriguez J.C."/>
            <person name="Van S.L."/>
            <person name="Yuan L."/>
            <person name="Wang Z."/>
            <person name="Xia Z."/>
            <person name="Xiao L."/>
            <person name="Anderson O.D."/>
            <person name="Ouyang S."/>
            <person name="Liang Y."/>
            <person name="Zimin A.V."/>
            <person name="Pertea G."/>
            <person name="Qi P."/>
            <person name="Bennetzen J.L."/>
            <person name="Dai X."/>
            <person name="Dawson M.W."/>
            <person name="Muller H.G."/>
            <person name="Kugler K."/>
            <person name="Rivarola-Duarte L."/>
            <person name="Spannagl M."/>
            <person name="Mayer K.F.X."/>
            <person name="Lu F.H."/>
            <person name="Bevan M.W."/>
            <person name="Leroy P."/>
            <person name="Li P."/>
            <person name="You F.M."/>
            <person name="Sun Q."/>
            <person name="Liu Z."/>
            <person name="Lyons E."/>
            <person name="Wicker T."/>
            <person name="Salzberg S.L."/>
            <person name="Devos K.M."/>
            <person name="Dvorak J."/>
        </authorList>
    </citation>
    <scope>NUCLEOTIDE SEQUENCE [LARGE SCALE GENOMIC DNA]</scope>
    <source>
        <strain evidence="6">cv. AL8/78</strain>
    </source>
</reference>
<dbReference type="GO" id="GO:0004190">
    <property type="term" value="F:aspartic-type endopeptidase activity"/>
    <property type="evidence" value="ECO:0007669"/>
    <property type="project" value="InterPro"/>
</dbReference>
<evidence type="ECO:0000256" key="2">
    <source>
        <dbReference type="ARBA" id="ARBA00022670"/>
    </source>
</evidence>
<dbReference type="PANTHER" id="PTHR47967">
    <property type="entry name" value="OS07G0603500 PROTEIN-RELATED"/>
    <property type="match status" value="1"/>
</dbReference>
<evidence type="ECO:0000313" key="6">
    <source>
        <dbReference type="EnsemblPlants" id="AET7Gv21283800.1"/>
    </source>
</evidence>
<dbReference type="FunFam" id="2.40.70.10:FF:000031">
    <property type="entry name" value="Aspartyl protease AED1"/>
    <property type="match status" value="1"/>
</dbReference>
<reference evidence="6" key="4">
    <citation type="submission" date="2019-03" db="UniProtKB">
        <authorList>
            <consortium name="EnsemblPlants"/>
        </authorList>
    </citation>
    <scope>IDENTIFICATION</scope>
</reference>
<dbReference type="Proteomes" id="UP000015105">
    <property type="component" value="Chromosome 7D"/>
</dbReference>
<sequence>VSVSTGMNIFLQPAYVDRYRRTIATTPRFASTCLFLKKCSLTRSIPAFAWRFHEIIHYLRNICQVRGPSFGEFSLPSQVTSHACKSFLLLPFQPPPPYPVPSASAAVALLTSPQTADASSLSLTAMAKLKHLPVCSLLLAVLLLALSSFSCSAGTNSTASAGPLYGIEFPPYNTAVADAGCDGRLVAEEEELARRAPSLKLHMTHRSAAEGATGKGSFVLDSAKKDAARIGTMHGRRAALSRKGSRPRRALSERVVATVGSGVAVGSGEYLVDVYVGTPPRRFRMIMDTGSDLNWLQCAPCLDCFHQTGPVFDPAASASYRNVTCGDARCGLVSPPPESPAAPPGRTCRRPRSDPCPYYYWYGDQSNTTGDLALEAFTVNLTGAAGSTRRVDGVAFGCGHRNRGLFHGAAGLLGLGRGPLSFASQLRGVYGGHAFSYCLVEHGSAAGSKIVFGHDDALLAHPRLNYTAFAPAAADAADTFYYVQLRSVLVGGEAVDIPSGTLAAGGTIIDSGTTLSYFPEPAYRAIRQAFIDRMSPSYPLIAGFPVLSPCYNVSGAERVEVPELSLVFADGAAWEFPAENYFIRLEPEGVMCLAVLGTPRSGMSIIGNYQQQNFHVLYDLEHNRLGFAPRRCADV</sequence>
<dbReference type="GO" id="GO:0006508">
    <property type="term" value="P:proteolysis"/>
    <property type="evidence" value="ECO:0007669"/>
    <property type="project" value="UniProtKB-KW"/>
</dbReference>
<feature type="active site" evidence="4">
    <location>
        <position position="510"/>
    </location>
</feature>
<dbReference type="AlphaFoldDB" id="A0A453T7X1"/>
<dbReference type="FunFam" id="2.40.70.10:FF:000034">
    <property type="entry name" value="Aspartyl protease family protein"/>
    <property type="match status" value="1"/>
</dbReference>
<dbReference type="InterPro" id="IPR021109">
    <property type="entry name" value="Peptidase_aspartic_dom_sf"/>
</dbReference>
<reference evidence="6" key="5">
    <citation type="journal article" date="2021" name="G3 (Bethesda)">
        <title>Aegilops tauschii genome assembly Aet v5.0 features greater sequence contiguity and improved annotation.</title>
        <authorList>
            <person name="Wang L."/>
            <person name="Zhu T."/>
            <person name="Rodriguez J.C."/>
            <person name="Deal K.R."/>
            <person name="Dubcovsky J."/>
            <person name="McGuire P.E."/>
            <person name="Lux T."/>
            <person name="Spannagl M."/>
            <person name="Mayer K.F.X."/>
            <person name="Baldrich P."/>
            <person name="Meyers B.C."/>
            <person name="Huo N."/>
            <person name="Gu Y.Q."/>
            <person name="Zhou H."/>
            <person name="Devos K.M."/>
            <person name="Bennetzen J.L."/>
            <person name="Unver T."/>
            <person name="Budak H."/>
            <person name="Gulick P.J."/>
            <person name="Galiba G."/>
            <person name="Kalapos B."/>
            <person name="Nelson D.R."/>
            <person name="Li P."/>
            <person name="You F.M."/>
            <person name="Luo M.C."/>
            <person name="Dvorak J."/>
        </authorList>
    </citation>
    <scope>NUCLEOTIDE SEQUENCE [LARGE SCALE GENOMIC DNA]</scope>
    <source>
        <strain evidence="6">cv. AL8/78</strain>
    </source>
</reference>
<reference evidence="7" key="1">
    <citation type="journal article" date="2014" name="Science">
        <title>Ancient hybridizations among the ancestral genomes of bread wheat.</title>
        <authorList>
            <consortium name="International Wheat Genome Sequencing Consortium,"/>
            <person name="Marcussen T."/>
            <person name="Sandve S.R."/>
            <person name="Heier L."/>
            <person name="Spannagl M."/>
            <person name="Pfeifer M."/>
            <person name="Jakobsen K.S."/>
            <person name="Wulff B.B."/>
            <person name="Steuernagel B."/>
            <person name="Mayer K.F."/>
            <person name="Olsen O.A."/>
        </authorList>
    </citation>
    <scope>NUCLEOTIDE SEQUENCE [LARGE SCALE GENOMIC DNA]</scope>
    <source>
        <strain evidence="7">cv. AL8/78</strain>
    </source>
</reference>
<name>A0A453T7X1_AEGTS</name>
<evidence type="ECO:0000256" key="4">
    <source>
        <dbReference type="PIRSR" id="PIRSR601461-1"/>
    </source>
</evidence>
<dbReference type="PROSITE" id="PS51767">
    <property type="entry name" value="PEPTIDASE_A1"/>
    <property type="match status" value="1"/>
</dbReference>
<keyword evidence="7" id="KW-1185">Reference proteome</keyword>
<dbReference type="Gramene" id="AET7Gv21283800.1">
    <property type="protein sequence ID" value="AET7Gv21283800.1"/>
    <property type="gene ID" value="AET7Gv21283800"/>
</dbReference>
<keyword evidence="3" id="KW-0378">Hydrolase</keyword>
<dbReference type="Pfam" id="PF14543">
    <property type="entry name" value="TAXi_N"/>
    <property type="match status" value="1"/>
</dbReference>
<protein>
    <recommendedName>
        <fullName evidence="5">Peptidase A1 domain-containing protein</fullName>
    </recommendedName>
</protein>
<dbReference type="InterPro" id="IPR051708">
    <property type="entry name" value="Plant_Aspart_Prot_A1"/>
</dbReference>
<organism evidence="6 7">
    <name type="scientific">Aegilops tauschii subsp. strangulata</name>
    <name type="common">Goatgrass</name>
    <dbReference type="NCBI Taxonomy" id="200361"/>
    <lineage>
        <taxon>Eukaryota</taxon>
        <taxon>Viridiplantae</taxon>
        <taxon>Streptophyta</taxon>
        <taxon>Embryophyta</taxon>
        <taxon>Tracheophyta</taxon>
        <taxon>Spermatophyta</taxon>
        <taxon>Magnoliopsida</taxon>
        <taxon>Liliopsida</taxon>
        <taxon>Poales</taxon>
        <taxon>Poaceae</taxon>
        <taxon>BOP clade</taxon>
        <taxon>Pooideae</taxon>
        <taxon>Triticodae</taxon>
        <taxon>Triticeae</taxon>
        <taxon>Triticinae</taxon>
        <taxon>Aegilops</taxon>
    </lineage>
</organism>
<evidence type="ECO:0000313" key="7">
    <source>
        <dbReference type="Proteomes" id="UP000015105"/>
    </source>
</evidence>
<dbReference type="SUPFAM" id="SSF50630">
    <property type="entry name" value="Acid proteases"/>
    <property type="match status" value="1"/>
</dbReference>
<dbReference type="InterPro" id="IPR033121">
    <property type="entry name" value="PEPTIDASE_A1"/>
</dbReference>
<comment type="similarity">
    <text evidence="1">Belongs to the peptidase A1 family.</text>
</comment>
<feature type="active site" evidence="4">
    <location>
        <position position="288"/>
    </location>
</feature>
<dbReference type="InterPro" id="IPR032861">
    <property type="entry name" value="TAXi_N"/>
</dbReference>
<keyword evidence="2" id="KW-0645">Protease</keyword>
<dbReference type="InterPro" id="IPR001461">
    <property type="entry name" value="Aspartic_peptidase_A1"/>
</dbReference>
<evidence type="ECO:0000256" key="3">
    <source>
        <dbReference type="ARBA" id="ARBA00022801"/>
    </source>
</evidence>
<evidence type="ECO:0000259" key="5">
    <source>
        <dbReference type="PROSITE" id="PS51767"/>
    </source>
</evidence>
<reference evidence="7" key="2">
    <citation type="journal article" date="2017" name="Nat. Plants">
        <title>The Aegilops tauschii genome reveals multiple impacts of transposons.</title>
        <authorList>
            <person name="Zhao G."/>
            <person name="Zou C."/>
            <person name="Li K."/>
            <person name="Wang K."/>
            <person name="Li T."/>
            <person name="Gao L."/>
            <person name="Zhang X."/>
            <person name="Wang H."/>
            <person name="Yang Z."/>
            <person name="Liu X."/>
            <person name="Jiang W."/>
            <person name="Mao L."/>
            <person name="Kong X."/>
            <person name="Jiao Y."/>
            <person name="Jia J."/>
        </authorList>
    </citation>
    <scope>NUCLEOTIDE SEQUENCE [LARGE SCALE GENOMIC DNA]</scope>
    <source>
        <strain evidence="7">cv. AL8/78</strain>
    </source>
</reference>
<dbReference type="PANTHER" id="PTHR47967:SF28">
    <property type="entry name" value="ASPARTYL PROTEASE FAMILY PROTEIN 2-LIKE"/>
    <property type="match status" value="1"/>
</dbReference>
<dbReference type="STRING" id="200361.A0A453T7X1"/>
<dbReference type="Pfam" id="PF14541">
    <property type="entry name" value="TAXi_C"/>
    <property type="match status" value="1"/>
</dbReference>
<dbReference type="EnsemblPlants" id="AET7Gv21283800.1">
    <property type="protein sequence ID" value="AET7Gv21283800.1"/>
    <property type="gene ID" value="AET7Gv21283800"/>
</dbReference>
<dbReference type="Gene3D" id="2.40.70.10">
    <property type="entry name" value="Acid Proteases"/>
    <property type="match status" value="2"/>
</dbReference>
<feature type="domain" description="Peptidase A1" evidence="5">
    <location>
        <begin position="270"/>
        <end position="628"/>
    </location>
</feature>
<proteinExistence type="inferred from homology"/>
<dbReference type="PRINTS" id="PR00792">
    <property type="entry name" value="PEPSIN"/>
</dbReference>